<feature type="compositionally biased region" description="Low complexity" evidence="1">
    <location>
        <begin position="122"/>
        <end position="132"/>
    </location>
</feature>
<sequence length="139" mass="14565">MNIDFSAEPTFSWYVVFLAFAGLVMVVMAVAGGGQGAGVRAFNGVFGAGFLGYAFYLAFVFDGGTYVMFFKAFIVPVLLLVNFVRSLASRRGGGDAEKQGVQYGAAPGEVPPGAPMQPFRPEAPAQPAAQAPAQPPVQH</sequence>
<keyword evidence="2" id="KW-0812">Transmembrane</keyword>
<keyword evidence="4" id="KW-1185">Reference proteome</keyword>
<protein>
    <submittedName>
        <fullName evidence="3">Uncharacterized protein</fullName>
    </submittedName>
</protein>
<feature type="transmembrane region" description="Helical" evidence="2">
    <location>
        <begin position="41"/>
        <end position="59"/>
    </location>
</feature>
<keyword evidence="2" id="KW-1133">Transmembrane helix</keyword>
<name>A0ABS7FVQ8_9ACTN</name>
<evidence type="ECO:0000256" key="2">
    <source>
        <dbReference type="SAM" id="Phobius"/>
    </source>
</evidence>
<proteinExistence type="predicted"/>
<evidence type="ECO:0000313" key="3">
    <source>
        <dbReference type="EMBL" id="MBW8484255.1"/>
    </source>
</evidence>
<comment type="caution">
    <text evidence="3">The sequence shown here is derived from an EMBL/GenBank/DDBJ whole genome shotgun (WGS) entry which is preliminary data.</text>
</comment>
<evidence type="ECO:0000313" key="4">
    <source>
        <dbReference type="Proteomes" id="UP000774570"/>
    </source>
</evidence>
<evidence type="ECO:0000256" key="1">
    <source>
        <dbReference type="SAM" id="MobiDB-lite"/>
    </source>
</evidence>
<accession>A0ABS7FVQ8</accession>
<reference evidence="3 4" key="1">
    <citation type="submission" date="2021-07" db="EMBL/GenBank/DDBJ databases">
        <title>Actinomadura sp. PM05-2 isolated from lichen.</title>
        <authorList>
            <person name="Somphong A."/>
            <person name="Phongsopitanun W."/>
            <person name="Tanasupawat S."/>
            <person name="Peongsungnone V."/>
        </authorList>
    </citation>
    <scope>NUCLEOTIDE SEQUENCE [LARGE SCALE GENOMIC DNA]</scope>
    <source>
        <strain evidence="3 4">PM05-2</strain>
    </source>
</reference>
<organism evidence="3 4">
    <name type="scientific">Actinomadura parmotrematis</name>
    <dbReference type="NCBI Taxonomy" id="2864039"/>
    <lineage>
        <taxon>Bacteria</taxon>
        <taxon>Bacillati</taxon>
        <taxon>Actinomycetota</taxon>
        <taxon>Actinomycetes</taxon>
        <taxon>Streptosporangiales</taxon>
        <taxon>Thermomonosporaceae</taxon>
        <taxon>Actinomadura</taxon>
    </lineage>
</organism>
<feature type="transmembrane region" description="Helical" evidence="2">
    <location>
        <begin position="12"/>
        <end position="34"/>
    </location>
</feature>
<feature type="region of interest" description="Disordered" evidence="1">
    <location>
        <begin position="90"/>
        <end position="139"/>
    </location>
</feature>
<dbReference type="RefSeq" id="WP_220167479.1">
    <property type="nucleotide sequence ID" value="NZ_JAIBOA010000010.1"/>
</dbReference>
<dbReference type="EMBL" id="JAIBOA010000010">
    <property type="protein sequence ID" value="MBW8484255.1"/>
    <property type="molecule type" value="Genomic_DNA"/>
</dbReference>
<dbReference type="Proteomes" id="UP000774570">
    <property type="component" value="Unassembled WGS sequence"/>
</dbReference>
<keyword evidence="2" id="KW-0472">Membrane</keyword>
<feature type="transmembrane region" description="Helical" evidence="2">
    <location>
        <begin position="65"/>
        <end position="84"/>
    </location>
</feature>
<gene>
    <name evidence="3" type="ORF">K1Y72_17865</name>
</gene>